<dbReference type="EMBL" id="JBHLZY010000005">
    <property type="protein sequence ID" value="MFB9768812.1"/>
    <property type="molecule type" value="Genomic_DNA"/>
</dbReference>
<keyword evidence="3" id="KW-1185">Reference proteome</keyword>
<dbReference type="RefSeq" id="WP_137642319.1">
    <property type="nucleotide sequence ID" value="NZ_BJEA01000007.1"/>
</dbReference>
<protein>
    <submittedName>
        <fullName evidence="2">DUF4097 family beta strand repeat-containing protein</fullName>
    </submittedName>
</protein>
<reference evidence="2 3" key="1">
    <citation type="submission" date="2024-09" db="EMBL/GenBank/DDBJ databases">
        <authorList>
            <person name="Sun Q."/>
            <person name="Mori K."/>
        </authorList>
    </citation>
    <scope>NUCLEOTIDE SEQUENCE [LARGE SCALE GENOMIC DNA]</scope>
    <source>
        <strain evidence="2 3">TBRC 4576</strain>
    </source>
</reference>
<accession>A0ABV5WRM6</accession>
<evidence type="ECO:0000259" key="1">
    <source>
        <dbReference type="Pfam" id="PF13349"/>
    </source>
</evidence>
<sequence length="335" mass="36686">MRKSVKIGIFLLVLGVVLTMFGIANNGLQTVYWDRGFHVSKQTAVSKTYHPNTIKSITLTSNASVTIKRGNRLSVQVASKRKLPTIAVSDGELTVKGKNGNYNDVGFFTSSNSLNRDRVTITIPQDKTLERLQATTSQVGDLTLQDVNVKEMRLDANDSSDVDLTMTNVKVDQPLQLQAGDVQLTNVTAPSFEVQASDVTINRSRFEKTDSTIKANGDVSLRQSRFTGLQLETSDGDVDVSHVKSKGQLAVKTTDGDISLTNLDFKKQMRATSSEGDIDLSTSRNDGVTADTTDGDLDIFGWENDDQNHYQVRSAARHQYQLSTQDGDITVTATD</sequence>
<feature type="domain" description="DUF4097" evidence="1">
    <location>
        <begin position="54"/>
        <end position="332"/>
    </location>
</feature>
<evidence type="ECO:0000313" key="2">
    <source>
        <dbReference type="EMBL" id="MFB9768812.1"/>
    </source>
</evidence>
<dbReference type="InterPro" id="IPR025164">
    <property type="entry name" value="Toastrack_DUF4097"/>
</dbReference>
<comment type="caution">
    <text evidence="2">The sequence shown here is derived from an EMBL/GenBank/DDBJ whole genome shotgun (WGS) entry which is preliminary data.</text>
</comment>
<dbReference type="Gene3D" id="2.160.20.120">
    <property type="match status" value="1"/>
</dbReference>
<proteinExistence type="predicted"/>
<organism evidence="2 3">
    <name type="scientific">Lactiplantibacillus modestisalitolerans</name>
    <dbReference type="NCBI Taxonomy" id="1457219"/>
    <lineage>
        <taxon>Bacteria</taxon>
        <taxon>Bacillati</taxon>
        <taxon>Bacillota</taxon>
        <taxon>Bacilli</taxon>
        <taxon>Lactobacillales</taxon>
        <taxon>Lactobacillaceae</taxon>
        <taxon>Lactiplantibacillus</taxon>
    </lineage>
</organism>
<evidence type="ECO:0000313" key="3">
    <source>
        <dbReference type="Proteomes" id="UP001589691"/>
    </source>
</evidence>
<name>A0ABV5WRM6_9LACO</name>
<gene>
    <name evidence="2" type="ORF">ACFFLI_02860</name>
</gene>
<dbReference type="Pfam" id="PF13349">
    <property type="entry name" value="DUF4097"/>
    <property type="match status" value="1"/>
</dbReference>
<dbReference type="Proteomes" id="UP001589691">
    <property type="component" value="Unassembled WGS sequence"/>
</dbReference>